<feature type="compositionally biased region" description="Low complexity" evidence="6">
    <location>
        <begin position="89"/>
        <end position="101"/>
    </location>
</feature>
<keyword evidence="9" id="KW-1185">Reference proteome</keyword>
<evidence type="ECO:0000256" key="4">
    <source>
        <dbReference type="ARBA" id="ARBA00023157"/>
    </source>
</evidence>
<dbReference type="InterPro" id="IPR051940">
    <property type="entry name" value="Chitin_bind-dev_reg"/>
</dbReference>
<dbReference type="EMBL" id="JAMKOV010000004">
    <property type="protein sequence ID" value="KAI8040744.1"/>
    <property type="molecule type" value="Genomic_DNA"/>
</dbReference>
<comment type="caution">
    <text evidence="8">The sequence shown here is derived from an EMBL/GenBank/DDBJ whole genome shotgun (WGS) entry which is preliminary data.</text>
</comment>
<dbReference type="GO" id="GO:0005576">
    <property type="term" value="C:extracellular region"/>
    <property type="evidence" value="ECO:0007669"/>
    <property type="project" value="InterPro"/>
</dbReference>
<evidence type="ECO:0000256" key="6">
    <source>
        <dbReference type="SAM" id="MobiDB-lite"/>
    </source>
</evidence>
<evidence type="ECO:0000256" key="5">
    <source>
        <dbReference type="ARBA" id="ARBA00023180"/>
    </source>
</evidence>
<feature type="compositionally biased region" description="Polar residues" evidence="6">
    <location>
        <begin position="53"/>
        <end position="82"/>
    </location>
</feature>
<feature type="non-terminal residue" evidence="8">
    <location>
        <position position="1"/>
    </location>
</feature>
<evidence type="ECO:0000256" key="2">
    <source>
        <dbReference type="ARBA" id="ARBA00022729"/>
    </source>
</evidence>
<keyword evidence="4" id="KW-1015">Disulfide bond</keyword>
<sequence>KAPRLRIPHPFLTKVLTAAQGSTNIPEDSTTKEDPTTLPDESTTAETQESTTIKNSTPIPVESTTASQNSTNIPKDSTTIEDATTLPDETTTAEPEKSTTTIEASTSIPSGSSTVGQDSTKGTEENTTDSTYKPGESSTIANSTPIPDKSTTVDDTTSSFISSTQETTPSYSSSTSSSPDTTSSTLSPLSCSSGNSYLPHPTNCHKFIQCSNGNEFIMDCPANLYWDYQNLACSREPSVCYNSEENAKPEEKTCGPGVDFLVHPTDCTKYLQCSNGEPLERKCPDPLYWNPEISVCDWSNKYCNNLQSANESISCAVGMNFDVFQGDCSKYIKCFGLRGIVMSCSLGLYWNPVSELCEKSQRFCT</sequence>
<keyword evidence="1" id="KW-0147">Chitin-binding</keyword>
<evidence type="ECO:0000313" key="8">
    <source>
        <dbReference type="EMBL" id="KAI8040744.1"/>
    </source>
</evidence>
<dbReference type="PANTHER" id="PTHR23301">
    <property type="entry name" value="CHITIN BINDING PERITROPHIN-A"/>
    <property type="match status" value="1"/>
</dbReference>
<evidence type="ECO:0000256" key="3">
    <source>
        <dbReference type="ARBA" id="ARBA00022737"/>
    </source>
</evidence>
<feature type="compositionally biased region" description="Polar residues" evidence="6">
    <location>
        <begin position="102"/>
        <end position="120"/>
    </location>
</feature>
<dbReference type="InterPro" id="IPR036508">
    <property type="entry name" value="Chitin-bd_dom_sf"/>
</dbReference>
<evidence type="ECO:0000259" key="7">
    <source>
        <dbReference type="PROSITE" id="PS50940"/>
    </source>
</evidence>
<dbReference type="AlphaFoldDB" id="A0A9Q0BR52"/>
<keyword evidence="5" id="KW-0325">Glycoprotein</keyword>
<dbReference type="SMART" id="SM00494">
    <property type="entry name" value="ChtBD2"/>
    <property type="match status" value="3"/>
</dbReference>
<dbReference type="Proteomes" id="UP001059596">
    <property type="component" value="Unassembled WGS sequence"/>
</dbReference>
<keyword evidence="3" id="KW-0677">Repeat</keyword>
<feature type="region of interest" description="Disordered" evidence="6">
    <location>
        <begin position="1"/>
        <end position="190"/>
    </location>
</feature>
<name>A0A9Q0BR52_9MUSC</name>
<dbReference type="PROSITE" id="PS50940">
    <property type="entry name" value="CHIT_BIND_II"/>
    <property type="match status" value="3"/>
</dbReference>
<reference evidence="8" key="1">
    <citation type="journal article" date="2023" name="Genome Biol. Evol.">
        <title>Long-read-based Genome Assembly of Drosophila gunungcola Reveals Fewer Chemosensory Genes in Flower-breeding Species.</title>
        <authorList>
            <person name="Negi A."/>
            <person name="Liao B.Y."/>
            <person name="Yeh S.D."/>
        </authorList>
    </citation>
    <scope>NUCLEOTIDE SEQUENCE</scope>
    <source>
        <strain evidence="8">Sukarami</strain>
    </source>
</reference>
<proteinExistence type="predicted"/>
<accession>A0A9Q0BR52</accession>
<dbReference type="Gene3D" id="2.170.140.10">
    <property type="entry name" value="Chitin binding domain"/>
    <property type="match status" value="2"/>
</dbReference>
<feature type="compositionally biased region" description="Low complexity" evidence="6">
    <location>
        <begin position="148"/>
        <end position="190"/>
    </location>
</feature>
<feature type="compositionally biased region" description="Polar residues" evidence="6">
    <location>
        <begin position="19"/>
        <end position="28"/>
    </location>
</feature>
<keyword evidence="2" id="KW-0732">Signal</keyword>
<dbReference type="InterPro" id="IPR002557">
    <property type="entry name" value="Chitin-bd_dom"/>
</dbReference>
<protein>
    <recommendedName>
        <fullName evidence="7">Chitin-binding type-2 domain-containing protein</fullName>
    </recommendedName>
</protein>
<organism evidence="8 9">
    <name type="scientific">Drosophila gunungcola</name>
    <name type="common">fruit fly</name>
    <dbReference type="NCBI Taxonomy" id="103775"/>
    <lineage>
        <taxon>Eukaryota</taxon>
        <taxon>Metazoa</taxon>
        <taxon>Ecdysozoa</taxon>
        <taxon>Arthropoda</taxon>
        <taxon>Hexapoda</taxon>
        <taxon>Insecta</taxon>
        <taxon>Pterygota</taxon>
        <taxon>Neoptera</taxon>
        <taxon>Endopterygota</taxon>
        <taxon>Diptera</taxon>
        <taxon>Brachycera</taxon>
        <taxon>Muscomorpha</taxon>
        <taxon>Ephydroidea</taxon>
        <taxon>Drosophilidae</taxon>
        <taxon>Drosophila</taxon>
        <taxon>Sophophora</taxon>
    </lineage>
</organism>
<dbReference type="Pfam" id="PF01607">
    <property type="entry name" value="CBM_14"/>
    <property type="match status" value="3"/>
</dbReference>
<feature type="compositionally biased region" description="Polar residues" evidence="6">
    <location>
        <begin position="128"/>
        <end position="145"/>
    </location>
</feature>
<evidence type="ECO:0000313" key="9">
    <source>
        <dbReference type="Proteomes" id="UP001059596"/>
    </source>
</evidence>
<gene>
    <name evidence="8" type="ORF">M5D96_006687</name>
</gene>
<feature type="domain" description="Chitin-binding type-2" evidence="7">
    <location>
        <begin position="312"/>
        <end position="365"/>
    </location>
</feature>
<feature type="compositionally biased region" description="Low complexity" evidence="6">
    <location>
        <begin position="41"/>
        <end position="52"/>
    </location>
</feature>
<evidence type="ECO:0000256" key="1">
    <source>
        <dbReference type="ARBA" id="ARBA00022669"/>
    </source>
</evidence>
<dbReference type="SUPFAM" id="SSF57625">
    <property type="entry name" value="Invertebrate chitin-binding proteins"/>
    <property type="match status" value="3"/>
</dbReference>
<dbReference type="PANTHER" id="PTHR23301:SF106">
    <property type="entry name" value="CHITIN-BINDING TYPE-2 DOMAIN-CONTAINING PROTEIN-RELATED"/>
    <property type="match status" value="1"/>
</dbReference>
<dbReference type="GO" id="GO:0008061">
    <property type="term" value="F:chitin binding"/>
    <property type="evidence" value="ECO:0007669"/>
    <property type="project" value="UniProtKB-KW"/>
</dbReference>
<feature type="domain" description="Chitin-binding type-2" evidence="7">
    <location>
        <begin position="188"/>
        <end position="242"/>
    </location>
</feature>
<feature type="domain" description="Chitin-binding type-2" evidence="7">
    <location>
        <begin position="251"/>
        <end position="305"/>
    </location>
</feature>